<sequence>MGTVTDYLATVDAARRPALERVVARAHDLVPGLVEGTAYGMPVLLHRGKPLLSAVEAKAHLALYPHSGVIVDLVAADLDGFSLSKGTIRFQTDQPIPDAVLDRVITLRRQHIDEALDTPRPKRARGNA</sequence>
<dbReference type="Gene3D" id="3.90.1150.200">
    <property type="match status" value="1"/>
</dbReference>
<dbReference type="Proteomes" id="UP000718281">
    <property type="component" value="Unassembled WGS sequence"/>
</dbReference>
<protein>
    <submittedName>
        <fullName evidence="2">DUF1801 domain-containing protein</fullName>
    </submittedName>
</protein>
<evidence type="ECO:0000313" key="3">
    <source>
        <dbReference type="Proteomes" id="UP000718281"/>
    </source>
</evidence>
<name>A0A934X3H2_9MICO</name>
<dbReference type="Pfam" id="PF08818">
    <property type="entry name" value="DUF1801"/>
    <property type="match status" value="1"/>
</dbReference>
<feature type="domain" description="YdhG-like" evidence="1">
    <location>
        <begin position="15"/>
        <end position="106"/>
    </location>
</feature>
<reference evidence="2 3" key="1">
    <citation type="submission" date="2020-10" db="EMBL/GenBank/DDBJ databases">
        <title>Connecting structure to function with the recovery of over 1000 high-quality activated sludge metagenome-assembled genomes encoding full-length rRNA genes using long-read sequencing.</title>
        <authorList>
            <person name="Singleton C.M."/>
            <person name="Petriglieri F."/>
            <person name="Kristensen J.M."/>
            <person name="Kirkegaard R.H."/>
            <person name="Michaelsen T.Y."/>
            <person name="Andersen M.H."/>
            <person name="Karst S.M."/>
            <person name="Dueholm M.S."/>
            <person name="Nielsen P.H."/>
            <person name="Albertsen M."/>
        </authorList>
    </citation>
    <scope>NUCLEOTIDE SEQUENCE [LARGE SCALE GENOMIC DNA]</scope>
    <source>
        <strain evidence="2">AalE_18-Q3-R2-46_BAT3C.188</strain>
    </source>
</reference>
<proteinExistence type="predicted"/>
<accession>A0A934X3H2</accession>
<dbReference type="SUPFAM" id="SSF159888">
    <property type="entry name" value="YdhG-like"/>
    <property type="match status" value="1"/>
</dbReference>
<organism evidence="2 3">
    <name type="scientific">Candidatus Phosphoribacter hodrii</name>
    <dbReference type="NCBI Taxonomy" id="2953743"/>
    <lineage>
        <taxon>Bacteria</taxon>
        <taxon>Bacillati</taxon>
        <taxon>Actinomycetota</taxon>
        <taxon>Actinomycetes</taxon>
        <taxon>Micrococcales</taxon>
        <taxon>Dermatophilaceae</taxon>
        <taxon>Candidatus Phosphoribacter</taxon>
    </lineage>
</organism>
<dbReference type="EMBL" id="JADIXZ010000001">
    <property type="protein sequence ID" value="MBK6299663.1"/>
    <property type="molecule type" value="Genomic_DNA"/>
</dbReference>
<evidence type="ECO:0000259" key="1">
    <source>
        <dbReference type="Pfam" id="PF08818"/>
    </source>
</evidence>
<comment type="caution">
    <text evidence="2">The sequence shown here is derived from an EMBL/GenBank/DDBJ whole genome shotgun (WGS) entry which is preliminary data.</text>
</comment>
<evidence type="ECO:0000313" key="2">
    <source>
        <dbReference type="EMBL" id="MBK6299663.1"/>
    </source>
</evidence>
<dbReference type="AlphaFoldDB" id="A0A934X3H2"/>
<dbReference type="InterPro" id="IPR014922">
    <property type="entry name" value="YdhG-like"/>
</dbReference>
<gene>
    <name evidence="2" type="ORF">IPF40_00945</name>
</gene>